<dbReference type="OrthoDB" id="8400687at2759"/>
<keyword evidence="4" id="KW-0472">Membrane</keyword>
<sequence length="668" mass="74128">MQLFFLLLFVLLDQVAMVTTVSGCQDAKDKDDRPSKNCKAAGLSDVPAGFDPKTKVLLFPNNLFSSLSWSSFQLFTEIYEIDLAGNKIPDLTPSDSPLLPTLSVLRLGLNRLTSLSDHSFSACPDLTELWLNNNTIQSLSDQTFSGLSKLQILDLSSNHIKVLPGSMLHPFSAIEFLYIYDNKIRVMPDGWFSKQGEVPYLFLTDNPWDCTCSNLYLQIYILEFDTNFYIRDGPNIRDGSFKVECASPPRHAGTPVMDLEQTYLCPPEGHLRGDVLPPSDPVTQTVTTFIPAVSSPPPTPAAPVLLEEELSTVSTRVVTLSWYQTFTSLIEWSESVVRSEMTLVGLDAVTTGPTRFTVTPTTESPGSVETTWQTTPAETTESFPSTVTSTTLQEKVRVTTTFMTPATTHSTPSRAEVGAVRSAGLFCCWLFAGCLLLCVVSAGCILVTVWRLIVWYRRVYKPLTVTLARKGESEGLRLLTCNRREEEVGGGGGMMSLYRSVLYVNREEGEAMEGEDRAEEGEAGKVEPLLVTLKPTGGGATREEEDERGVYRKTLYRQVRKEEAIEGWRDVVEECRVSAEDGGRRGGAQCEGVSRGTIGGVSRKYSVILREEREEAAGRREELDWVVGGWEVKRGGEEPRSSWGEWLEHYLPRLPWGVTTPTKEEVAE</sequence>
<keyword evidence="4" id="KW-1133">Transmembrane helix</keyword>
<dbReference type="PANTHER" id="PTHR24369:SF157">
    <property type="entry name" value="LRRCT DOMAIN-CONTAINING PROTEIN"/>
    <property type="match status" value="1"/>
</dbReference>
<reference evidence="6" key="1">
    <citation type="submission" date="2025-08" db="UniProtKB">
        <authorList>
            <consortium name="Ensembl"/>
        </authorList>
    </citation>
    <scope>IDENTIFICATION</scope>
</reference>
<evidence type="ECO:0000256" key="2">
    <source>
        <dbReference type="ARBA" id="ARBA00022737"/>
    </source>
</evidence>
<dbReference type="InParanoid" id="A0A3Q3GGC9"/>
<name>A0A3Q3GGC9_9LABR</name>
<dbReference type="SMART" id="SM00369">
    <property type="entry name" value="LRR_TYP"/>
    <property type="match status" value="4"/>
</dbReference>
<feature type="compositionally biased region" description="Low complexity" evidence="3">
    <location>
        <begin position="369"/>
        <end position="381"/>
    </location>
</feature>
<evidence type="ECO:0000256" key="4">
    <source>
        <dbReference type="SAM" id="Phobius"/>
    </source>
</evidence>
<dbReference type="GO" id="GO:0005886">
    <property type="term" value="C:plasma membrane"/>
    <property type="evidence" value="ECO:0007669"/>
    <property type="project" value="TreeGrafter"/>
</dbReference>
<keyword evidence="5" id="KW-0732">Signal</keyword>
<dbReference type="PROSITE" id="PS51450">
    <property type="entry name" value="LRR"/>
    <property type="match status" value="2"/>
</dbReference>
<proteinExistence type="predicted"/>
<evidence type="ECO:0000256" key="3">
    <source>
        <dbReference type="SAM" id="MobiDB-lite"/>
    </source>
</evidence>
<protein>
    <submittedName>
        <fullName evidence="6">Platelet glycoprotein Ib alpha chain-like</fullName>
    </submittedName>
</protein>
<dbReference type="AlphaFoldDB" id="A0A3Q3GGC9"/>
<feature type="chain" id="PRO_5018743704" evidence="5">
    <location>
        <begin position="24"/>
        <end position="668"/>
    </location>
</feature>
<dbReference type="Ensembl" id="ENSLBET00000033848.1">
    <property type="protein sequence ID" value="ENSLBEP00000032402.1"/>
    <property type="gene ID" value="ENSLBEG00000024441.1"/>
</dbReference>
<keyword evidence="4" id="KW-0812">Transmembrane</keyword>
<reference evidence="6" key="2">
    <citation type="submission" date="2025-09" db="UniProtKB">
        <authorList>
            <consortium name="Ensembl"/>
        </authorList>
    </citation>
    <scope>IDENTIFICATION</scope>
</reference>
<dbReference type="STRING" id="56723.ENSLBEP00000032402"/>
<dbReference type="PANTHER" id="PTHR24369">
    <property type="entry name" value="ANTIGEN BSP, PUTATIVE-RELATED"/>
    <property type="match status" value="1"/>
</dbReference>
<keyword evidence="1" id="KW-0433">Leucine-rich repeat</keyword>
<evidence type="ECO:0000313" key="7">
    <source>
        <dbReference type="Proteomes" id="UP000261660"/>
    </source>
</evidence>
<organism evidence="6 7">
    <name type="scientific">Labrus bergylta</name>
    <name type="common">ballan wrasse</name>
    <dbReference type="NCBI Taxonomy" id="56723"/>
    <lineage>
        <taxon>Eukaryota</taxon>
        <taxon>Metazoa</taxon>
        <taxon>Chordata</taxon>
        <taxon>Craniata</taxon>
        <taxon>Vertebrata</taxon>
        <taxon>Euteleostomi</taxon>
        <taxon>Actinopterygii</taxon>
        <taxon>Neopterygii</taxon>
        <taxon>Teleostei</taxon>
        <taxon>Neoteleostei</taxon>
        <taxon>Acanthomorphata</taxon>
        <taxon>Eupercaria</taxon>
        <taxon>Labriformes</taxon>
        <taxon>Labridae</taxon>
        <taxon>Labrus</taxon>
    </lineage>
</organism>
<feature type="region of interest" description="Disordered" evidence="3">
    <location>
        <begin position="359"/>
        <end position="383"/>
    </location>
</feature>
<dbReference type="Pfam" id="PF13855">
    <property type="entry name" value="LRR_8"/>
    <property type="match status" value="1"/>
</dbReference>
<dbReference type="SUPFAM" id="SSF52058">
    <property type="entry name" value="L domain-like"/>
    <property type="match status" value="1"/>
</dbReference>
<dbReference type="Gene3D" id="3.80.10.10">
    <property type="entry name" value="Ribonuclease Inhibitor"/>
    <property type="match status" value="1"/>
</dbReference>
<dbReference type="InterPro" id="IPR032675">
    <property type="entry name" value="LRR_dom_sf"/>
</dbReference>
<keyword evidence="2" id="KW-0677">Repeat</keyword>
<feature type="signal peptide" evidence="5">
    <location>
        <begin position="1"/>
        <end position="23"/>
    </location>
</feature>
<dbReference type="InterPro" id="IPR050541">
    <property type="entry name" value="LRR_TM_domain-containing"/>
</dbReference>
<evidence type="ECO:0000256" key="5">
    <source>
        <dbReference type="SAM" id="SignalP"/>
    </source>
</evidence>
<accession>A0A3Q3GGC9</accession>
<dbReference type="Proteomes" id="UP000261660">
    <property type="component" value="Unplaced"/>
</dbReference>
<dbReference type="InterPro" id="IPR001611">
    <property type="entry name" value="Leu-rich_rpt"/>
</dbReference>
<evidence type="ECO:0000313" key="6">
    <source>
        <dbReference type="Ensembl" id="ENSLBEP00000032402.1"/>
    </source>
</evidence>
<dbReference type="GeneTree" id="ENSGT00940000164586"/>
<dbReference type="InterPro" id="IPR003591">
    <property type="entry name" value="Leu-rich_rpt_typical-subtyp"/>
</dbReference>
<keyword evidence="7" id="KW-1185">Reference proteome</keyword>
<feature type="transmembrane region" description="Helical" evidence="4">
    <location>
        <begin position="429"/>
        <end position="453"/>
    </location>
</feature>
<evidence type="ECO:0000256" key="1">
    <source>
        <dbReference type="ARBA" id="ARBA00022614"/>
    </source>
</evidence>